<reference evidence="7" key="3">
    <citation type="submission" date="2023-03" db="UniProtKB">
        <authorList>
            <consortium name="EnsemblPlants"/>
        </authorList>
    </citation>
    <scope>IDENTIFICATION</scope>
    <source>
        <strain evidence="7">cv. Chiifu-401-42</strain>
    </source>
</reference>
<dbReference type="InterPro" id="IPR012171">
    <property type="entry name" value="Fatty_acid_desaturase"/>
</dbReference>
<name>M4D1B6_BRACM</name>
<dbReference type="Proteomes" id="UP000011750">
    <property type="component" value="Chromosome A08"/>
</dbReference>
<organism evidence="7 8">
    <name type="scientific">Brassica campestris</name>
    <name type="common">Field mustard</name>
    <dbReference type="NCBI Taxonomy" id="3711"/>
    <lineage>
        <taxon>Eukaryota</taxon>
        <taxon>Viridiplantae</taxon>
        <taxon>Streptophyta</taxon>
        <taxon>Embryophyta</taxon>
        <taxon>Tracheophyta</taxon>
        <taxon>Spermatophyta</taxon>
        <taxon>Magnoliopsida</taxon>
        <taxon>eudicotyledons</taxon>
        <taxon>Gunneridae</taxon>
        <taxon>Pentapetalae</taxon>
        <taxon>rosids</taxon>
        <taxon>malvids</taxon>
        <taxon>Brassicales</taxon>
        <taxon>Brassicaceae</taxon>
        <taxon>Brassiceae</taxon>
        <taxon>Brassica</taxon>
    </lineage>
</organism>
<evidence type="ECO:0000256" key="5">
    <source>
        <dbReference type="SAM" id="MobiDB-lite"/>
    </source>
</evidence>
<keyword evidence="4" id="KW-0443">Lipid metabolism</keyword>
<protein>
    <recommendedName>
        <fullName evidence="6">Fatty acid desaturase domain-containing protein</fullName>
    </recommendedName>
</protein>
<evidence type="ECO:0000313" key="7">
    <source>
        <dbReference type="EnsemblPlants" id="Bra010265.1-P"/>
    </source>
</evidence>
<dbReference type="STRING" id="51351.M4D1B6"/>
<reference evidence="7 8" key="1">
    <citation type="journal article" date="2011" name="Nat. Genet.">
        <title>The genome of the mesopolyploid crop species Brassica rapa.</title>
        <authorList>
            <consortium name="Brassica rapa Genome Sequencing Project Consortium"/>
            <person name="Wang X."/>
            <person name="Wang H."/>
            <person name="Wang J."/>
            <person name="Sun R."/>
            <person name="Wu J."/>
            <person name="Liu S."/>
            <person name="Bai Y."/>
            <person name="Mun J.H."/>
            <person name="Bancroft I."/>
            <person name="Cheng F."/>
            <person name="Huang S."/>
            <person name="Li X."/>
            <person name="Hua W."/>
            <person name="Wang J."/>
            <person name="Wang X."/>
            <person name="Freeling M."/>
            <person name="Pires J.C."/>
            <person name="Paterson A.H."/>
            <person name="Chalhoub B."/>
            <person name="Wang B."/>
            <person name="Hayward A."/>
            <person name="Sharpe A.G."/>
            <person name="Park B.S."/>
            <person name="Weisshaar B."/>
            <person name="Liu B."/>
            <person name="Li B."/>
            <person name="Liu B."/>
            <person name="Tong C."/>
            <person name="Song C."/>
            <person name="Duran C."/>
            <person name="Peng C."/>
            <person name="Geng C."/>
            <person name="Koh C."/>
            <person name="Lin C."/>
            <person name="Edwards D."/>
            <person name="Mu D."/>
            <person name="Shen D."/>
            <person name="Soumpourou E."/>
            <person name="Li F."/>
            <person name="Fraser F."/>
            <person name="Conant G."/>
            <person name="Lassalle G."/>
            <person name="King G.J."/>
            <person name="Bonnema G."/>
            <person name="Tang H."/>
            <person name="Wang H."/>
            <person name="Belcram H."/>
            <person name="Zhou H."/>
            <person name="Hirakawa H."/>
            <person name="Abe H."/>
            <person name="Guo H."/>
            <person name="Wang H."/>
            <person name="Jin H."/>
            <person name="Parkin I.A."/>
            <person name="Batley J."/>
            <person name="Kim J.S."/>
            <person name="Just J."/>
            <person name="Li J."/>
            <person name="Xu J."/>
            <person name="Deng J."/>
            <person name="Kim J.A."/>
            <person name="Li J."/>
            <person name="Yu J."/>
            <person name="Meng J."/>
            <person name="Wang J."/>
            <person name="Min J."/>
            <person name="Poulain J."/>
            <person name="Wang J."/>
            <person name="Hatakeyama K."/>
            <person name="Wu K."/>
            <person name="Wang L."/>
            <person name="Fang L."/>
            <person name="Trick M."/>
            <person name="Links M.G."/>
            <person name="Zhao M."/>
            <person name="Jin M."/>
            <person name="Ramchiary N."/>
            <person name="Drou N."/>
            <person name="Berkman P.J."/>
            <person name="Cai Q."/>
            <person name="Huang Q."/>
            <person name="Li R."/>
            <person name="Tabata S."/>
            <person name="Cheng S."/>
            <person name="Zhang S."/>
            <person name="Zhang S."/>
            <person name="Huang S."/>
            <person name="Sato S."/>
            <person name="Sun S."/>
            <person name="Kwon S.J."/>
            <person name="Choi S.R."/>
            <person name="Lee T.H."/>
            <person name="Fan W."/>
            <person name="Zhao X."/>
            <person name="Tan X."/>
            <person name="Xu X."/>
            <person name="Wang Y."/>
            <person name="Qiu Y."/>
            <person name="Yin Y."/>
            <person name="Li Y."/>
            <person name="Du Y."/>
            <person name="Liao Y."/>
            <person name="Lim Y."/>
            <person name="Narusaka Y."/>
            <person name="Wang Y."/>
            <person name="Wang Z."/>
            <person name="Li Z."/>
            <person name="Wang Z."/>
            <person name="Xiong Z."/>
            <person name="Zhang Z."/>
        </authorList>
    </citation>
    <scope>NUCLEOTIDE SEQUENCE [LARGE SCALE GENOMIC DNA]</scope>
    <source>
        <strain evidence="7 8">cv. Chiifu-401-42</strain>
    </source>
</reference>
<dbReference type="InParanoid" id="M4D1B6"/>
<feature type="region of interest" description="Disordered" evidence="5">
    <location>
        <begin position="28"/>
        <end position="53"/>
    </location>
</feature>
<evidence type="ECO:0000313" key="8">
    <source>
        <dbReference type="Proteomes" id="UP000011750"/>
    </source>
</evidence>
<evidence type="ECO:0000256" key="4">
    <source>
        <dbReference type="ARBA" id="ARBA00023098"/>
    </source>
</evidence>
<reference evidence="7 8" key="2">
    <citation type="journal article" date="2018" name="Hortic Res">
        <title>Improved Brassica rapa reference genome by single-molecule sequencing and chromosome conformation capture technologies.</title>
        <authorList>
            <person name="Zhang L."/>
            <person name="Cai X."/>
            <person name="Wu J."/>
            <person name="Liu M."/>
            <person name="Grob S."/>
            <person name="Cheng F."/>
            <person name="Liang J."/>
            <person name="Cai C."/>
            <person name="Liu Z."/>
            <person name="Liu B."/>
            <person name="Wang F."/>
            <person name="Li S."/>
            <person name="Liu F."/>
            <person name="Li X."/>
            <person name="Cheng L."/>
            <person name="Yang W."/>
            <person name="Li M.H."/>
            <person name="Grossniklaus U."/>
            <person name="Zheng H."/>
            <person name="Wang X."/>
        </authorList>
    </citation>
    <scope>NUCLEOTIDE SEQUENCE [LARGE SCALE GENOMIC DNA]</scope>
    <source>
        <strain evidence="7 8">cv. Chiifu-401-42</strain>
    </source>
</reference>
<accession>M4D1B6</accession>
<keyword evidence="3" id="KW-0560">Oxidoreductase</keyword>
<proteinExistence type="inferred from homology"/>
<feature type="domain" description="Fatty acid desaturase" evidence="6">
    <location>
        <begin position="82"/>
        <end position="133"/>
    </location>
</feature>
<evidence type="ECO:0000256" key="3">
    <source>
        <dbReference type="ARBA" id="ARBA00023002"/>
    </source>
</evidence>
<dbReference type="GO" id="GO:0016491">
    <property type="term" value="F:oxidoreductase activity"/>
    <property type="evidence" value="ECO:0007669"/>
    <property type="project" value="UniProtKB-KW"/>
</dbReference>
<feature type="compositionally biased region" description="Basic and acidic residues" evidence="5">
    <location>
        <begin position="32"/>
        <end position="51"/>
    </location>
</feature>
<comment type="similarity">
    <text evidence="2">Belongs to the fatty acid desaturase type 1 family.</text>
</comment>
<dbReference type="InterPro" id="IPR005804">
    <property type="entry name" value="FA_desaturase_dom"/>
</dbReference>
<evidence type="ECO:0000256" key="1">
    <source>
        <dbReference type="ARBA" id="ARBA00004370"/>
    </source>
</evidence>
<dbReference type="AlphaFoldDB" id="M4D1B6"/>
<dbReference type="PANTHER" id="PTHR32100">
    <property type="entry name" value="OMEGA-6 FATTY ACID DESATURASE, CHLOROPLASTIC"/>
    <property type="match status" value="1"/>
</dbReference>
<sequence>MFDRPGGDRQNKRQENCPWTTRTAAKLTFTRLRTEKGEKVEPDKELCHGDDDGLSQLRGEESLADMEGLPVRETLAKDHVEGHDCAHESFSKNKLVEDIVGTLAFLPLVDPYEPWRFKHDRHHAKTNTLVRDTA</sequence>
<comment type="subcellular location">
    <subcellularLocation>
        <location evidence="1">Membrane</location>
    </subcellularLocation>
</comment>
<keyword evidence="8" id="KW-1185">Reference proteome</keyword>
<feature type="region of interest" description="Disordered" evidence="5">
    <location>
        <begin position="1"/>
        <end position="20"/>
    </location>
</feature>
<dbReference type="Pfam" id="PF00487">
    <property type="entry name" value="FA_desaturase"/>
    <property type="match status" value="1"/>
</dbReference>
<dbReference type="HOGENOM" id="CLU_1899155_0_0_1"/>
<dbReference type="GO" id="GO:0016020">
    <property type="term" value="C:membrane"/>
    <property type="evidence" value="ECO:0007669"/>
    <property type="project" value="UniProtKB-SubCell"/>
</dbReference>
<evidence type="ECO:0000256" key="2">
    <source>
        <dbReference type="ARBA" id="ARBA00009295"/>
    </source>
</evidence>
<dbReference type="EnsemblPlants" id="Bra010265.1">
    <property type="protein sequence ID" value="Bra010265.1-P"/>
    <property type="gene ID" value="Bra010265"/>
</dbReference>
<dbReference type="GO" id="GO:0006629">
    <property type="term" value="P:lipid metabolic process"/>
    <property type="evidence" value="ECO:0007669"/>
    <property type="project" value="UniProtKB-KW"/>
</dbReference>
<dbReference type="Gramene" id="Bra010265.1">
    <property type="protein sequence ID" value="Bra010265.1-P"/>
    <property type="gene ID" value="Bra010265"/>
</dbReference>
<feature type="compositionally biased region" description="Basic and acidic residues" evidence="5">
    <location>
        <begin position="1"/>
        <end position="15"/>
    </location>
</feature>
<evidence type="ECO:0000259" key="6">
    <source>
        <dbReference type="Pfam" id="PF00487"/>
    </source>
</evidence>